<dbReference type="HOGENOM" id="CLU_871173_0_0_6"/>
<dbReference type="InterPro" id="IPR010297">
    <property type="entry name" value="DUF900_hydrolase"/>
</dbReference>
<name>A4BDV0_9GAMM</name>
<evidence type="ECO:0000313" key="1">
    <source>
        <dbReference type="EMBL" id="EAR09709.1"/>
    </source>
</evidence>
<dbReference type="RefSeq" id="WP_008043462.1">
    <property type="nucleotide sequence ID" value="NZ_CH724150.1"/>
</dbReference>
<protein>
    <recommendedName>
        <fullName evidence="3">Alpha/beta hydrolase</fullName>
    </recommendedName>
</protein>
<dbReference type="Pfam" id="PF05990">
    <property type="entry name" value="DUF900"/>
    <property type="match status" value="1"/>
</dbReference>
<dbReference type="OrthoDB" id="9797755at2"/>
<sequence>MLFLTNRRPKQSAKSKLNRRISFDYDTTTVSQLLYFCERRDKDDYIEIKSPAFFQKLKELPAKTQLLFYIHGYNNNMEPEVFSNTQVLQEEFDKIEKDLVLVVPVIWPCDDDSILAMVDDYWDDQDAADASGFGFARALAKFDHWRRLPAQQQVPCLRRINVLAHSMGNRVLVNAMQLWAEKHSGGNAPMLFRNTFMVAPDVPNEVLEPKEPGRYIVDASRNVVVYFAGDDLAMPASKVANIKNKTLTRRLGMTGPENMDKLPQRVFEVDCDDFNNSLNPPSGHTYFMRSPKGVTSPLIPHMAHAIKWGRLPSGDRHQRLASPF</sequence>
<dbReference type="STRING" id="314283.MED297_16159"/>
<reference evidence="1 2" key="1">
    <citation type="submission" date="2006-02" db="EMBL/GenBank/DDBJ databases">
        <authorList>
            <person name="Pinhassi J."/>
            <person name="Pedros-Alio C."/>
            <person name="Ferriera S."/>
            <person name="Johnson J."/>
            <person name="Kravitz S."/>
            <person name="Halpern A."/>
            <person name="Remington K."/>
            <person name="Beeson K."/>
            <person name="Tran B."/>
            <person name="Rogers Y.-H."/>
            <person name="Friedman R."/>
            <person name="Venter J.C."/>
        </authorList>
    </citation>
    <scope>NUCLEOTIDE SEQUENCE [LARGE SCALE GENOMIC DNA]</scope>
    <source>
        <strain evidence="1 2">MED297</strain>
    </source>
</reference>
<dbReference type="Proteomes" id="UP000005953">
    <property type="component" value="Unassembled WGS sequence"/>
</dbReference>
<comment type="caution">
    <text evidence="1">The sequence shown here is derived from an EMBL/GenBank/DDBJ whole genome shotgun (WGS) entry which is preliminary data.</text>
</comment>
<keyword evidence="2" id="KW-1185">Reference proteome</keyword>
<gene>
    <name evidence="1" type="ORF">MED297_16159</name>
</gene>
<dbReference type="AlphaFoldDB" id="A4BDV0"/>
<dbReference type="ESTHER" id="9gamm-a4bdv0">
    <property type="family name" value="Duf_900"/>
</dbReference>
<evidence type="ECO:0000313" key="2">
    <source>
        <dbReference type="Proteomes" id="UP000005953"/>
    </source>
</evidence>
<accession>A4BDV0</accession>
<dbReference type="EMBL" id="AAOE01000008">
    <property type="protein sequence ID" value="EAR09709.1"/>
    <property type="molecule type" value="Genomic_DNA"/>
</dbReference>
<proteinExistence type="predicted"/>
<evidence type="ECO:0008006" key="3">
    <source>
        <dbReference type="Google" id="ProtNLM"/>
    </source>
</evidence>
<organism evidence="1 2">
    <name type="scientific">Reinekea blandensis MED297</name>
    <dbReference type="NCBI Taxonomy" id="314283"/>
    <lineage>
        <taxon>Bacteria</taxon>
        <taxon>Pseudomonadati</taxon>
        <taxon>Pseudomonadota</taxon>
        <taxon>Gammaproteobacteria</taxon>
        <taxon>Oceanospirillales</taxon>
        <taxon>Saccharospirillaceae</taxon>
        <taxon>Reinekea</taxon>
    </lineage>
</organism>